<dbReference type="STRING" id="4540.A0A3L6QQ33"/>
<evidence type="ECO:0000256" key="1">
    <source>
        <dbReference type="SAM" id="MobiDB-lite"/>
    </source>
</evidence>
<name>A0A3L6QQ33_PANMI</name>
<dbReference type="Pfam" id="PF05623">
    <property type="entry name" value="DUF789"/>
    <property type="match status" value="2"/>
</dbReference>
<organism evidence="2 3">
    <name type="scientific">Panicum miliaceum</name>
    <name type="common">Proso millet</name>
    <name type="synonym">Broomcorn millet</name>
    <dbReference type="NCBI Taxonomy" id="4540"/>
    <lineage>
        <taxon>Eukaryota</taxon>
        <taxon>Viridiplantae</taxon>
        <taxon>Streptophyta</taxon>
        <taxon>Embryophyta</taxon>
        <taxon>Tracheophyta</taxon>
        <taxon>Spermatophyta</taxon>
        <taxon>Magnoliopsida</taxon>
        <taxon>Liliopsida</taxon>
        <taxon>Poales</taxon>
        <taxon>Poaceae</taxon>
        <taxon>PACMAD clade</taxon>
        <taxon>Panicoideae</taxon>
        <taxon>Panicodae</taxon>
        <taxon>Paniceae</taxon>
        <taxon>Panicinae</taxon>
        <taxon>Panicum</taxon>
        <taxon>Panicum sect. Panicum</taxon>
    </lineage>
</organism>
<proteinExistence type="predicted"/>
<keyword evidence="3" id="KW-1185">Reference proteome</keyword>
<accession>A0A3L6QQ33</accession>
<gene>
    <name evidence="2" type="ORF">C2845_PM04G06210</name>
</gene>
<feature type="region of interest" description="Disordered" evidence="1">
    <location>
        <begin position="397"/>
        <end position="431"/>
    </location>
</feature>
<dbReference type="InterPro" id="IPR008507">
    <property type="entry name" value="DUF789"/>
</dbReference>
<feature type="compositionally biased region" description="Low complexity" evidence="1">
    <location>
        <begin position="86"/>
        <end position="106"/>
    </location>
</feature>
<dbReference type="OrthoDB" id="1896065at2759"/>
<reference evidence="3" key="1">
    <citation type="journal article" date="2019" name="Nat. Commun.">
        <title>The genome of broomcorn millet.</title>
        <authorList>
            <person name="Zou C."/>
            <person name="Miki D."/>
            <person name="Li D."/>
            <person name="Tang Q."/>
            <person name="Xiao L."/>
            <person name="Rajput S."/>
            <person name="Deng P."/>
            <person name="Jia W."/>
            <person name="Huang R."/>
            <person name="Zhang M."/>
            <person name="Sun Y."/>
            <person name="Hu J."/>
            <person name="Fu X."/>
            <person name="Schnable P.S."/>
            <person name="Li F."/>
            <person name="Zhang H."/>
            <person name="Feng B."/>
            <person name="Zhu X."/>
            <person name="Liu R."/>
            <person name="Schnable J.C."/>
            <person name="Zhu J.-K."/>
            <person name="Zhang H."/>
        </authorList>
    </citation>
    <scope>NUCLEOTIDE SEQUENCE [LARGE SCALE GENOMIC DNA]</scope>
</reference>
<evidence type="ECO:0000313" key="3">
    <source>
        <dbReference type="Proteomes" id="UP000275267"/>
    </source>
</evidence>
<sequence>MAGPSGASSSRGGVGVDRFYSPPHVRRQQQEEQLQRLKGQRPSSPAAGALTPRAARQKPPPPPPAAGAAEPAAPPPKEAERRADAPSKPSVSAPAAKAAAAADAGTAPPPAPTMDEAGNLERFLSSTTPSVPVQYLPKTTRLAIECAEVLLLSTSMRGWRIGDTTNSPPYFCLADLWEAFKEWSFYGAGVPLVLNGSDSVIQYYVPYLSAIQLYADPSKLSARIRHPWEESDGESMDTSSEGSSETDVDRYPIYRIPTGPTLKDLDACFLTFHYLSTPSKDALLPDTDPRTPACPSFGGLNHCMNAAGKLTLPVFGLASYKLRSSVWSSNRPEEQQLAASLMQAADDWLRHRQVYHPDFRELLYLYEINAKAFWERACSLVVTRFSVAYQILGSTLRGSEPAPPPSTSVCAGARRRSAVRTSSPSAGKRALSSPRRAFRFLPRDLRSAAGKPRIRVVLRGVGAGAPISRACGDVH</sequence>
<dbReference type="AlphaFoldDB" id="A0A3L6QQ33"/>
<evidence type="ECO:0000313" key="2">
    <source>
        <dbReference type="EMBL" id="RLM85957.1"/>
    </source>
</evidence>
<dbReference type="EMBL" id="PQIB02000011">
    <property type="protein sequence ID" value="RLM85957.1"/>
    <property type="molecule type" value="Genomic_DNA"/>
</dbReference>
<comment type="caution">
    <text evidence="2">The sequence shown here is derived from an EMBL/GenBank/DDBJ whole genome shotgun (WGS) entry which is preliminary data.</text>
</comment>
<dbReference type="PANTHER" id="PTHR31343:SF8">
    <property type="entry name" value="OS07G0246600 PROTEIN"/>
    <property type="match status" value="1"/>
</dbReference>
<dbReference type="Proteomes" id="UP000275267">
    <property type="component" value="Unassembled WGS sequence"/>
</dbReference>
<feature type="region of interest" description="Disordered" evidence="1">
    <location>
        <begin position="1"/>
        <end position="117"/>
    </location>
</feature>
<feature type="compositionally biased region" description="Low complexity" evidence="1">
    <location>
        <begin position="1"/>
        <end position="11"/>
    </location>
</feature>
<protein>
    <submittedName>
        <fullName evidence="2">Uncharacterized protein</fullName>
    </submittedName>
</protein>
<dbReference type="PANTHER" id="PTHR31343">
    <property type="entry name" value="T15D22.8"/>
    <property type="match status" value="1"/>
</dbReference>